<protein>
    <submittedName>
        <fullName evidence="1">Uncharacterized protein</fullName>
    </submittedName>
</protein>
<gene>
    <name evidence="1" type="ORF">METZ01_LOCUS301455</name>
</gene>
<dbReference type="EMBL" id="UINC01093850">
    <property type="protein sequence ID" value="SVC48601.1"/>
    <property type="molecule type" value="Genomic_DNA"/>
</dbReference>
<organism evidence="1">
    <name type="scientific">marine metagenome</name>
    <dbReference type="NCBI Taxonomy" id="408172"/>
    <lineage>
        <taxon>unclassified sequences</taxon>
        <taxon>metagenomes</taxon>
        <taxon>ecological metagenomes</taxon>
    </lineage>
</organism>
<evidence type="ECO:0000313" key="1">
    <source>
        <dbReference type="EMBL" id="SVC48601.1"/>
    </source>
</evidence>
<name>A0A382MMR6_9ZZZZ</name>
<accession>A0A382MMR6</accession>
<proteinExistence type="predicted"/>
<sequence length="80" mass="8336">MATWKKVIVSGSQAKISSLYVEQGATKVTASGSLFVFANNSDKEFGYLSSSTAETETTGIPGYDTSGNLIVSTLIDGGSY</sequence>
<dbReference type="AlphaFoldDB" id="A0A382MMR6"/>
<reference evidence="1" key="1">
    <citation type="submission" date="2018-05" db="EMBL/GenBank/DDBJ databases">
        <authorList>
            <person name="Lanie J.A."/>
            <person name="Ng W.-L."/>
            <person name="Kazmierczak K.M."/>
            <person name="Andrzejewski T.M."/>
            <person name="Davidsen T.M."/>
            <person name="Wayne K.J."/>
            <person name="Tettelin H."/>
            <person name="Glass J.I."/>
            <person name="Rusch D."/>
            <person name="Podicherti R."/>
            <person name="Tsui H.-C.T."/>
            <person name="Winkler M.E."/>
        </authorList>
    </citation>
    <scope>NUCLEOTIDE SEQUENCE</scope>
</reference>